<keyword evidence="6" id="KW-0598">Phosphotransferase system</keyword>
<comment type="cofactor">
    <cofactor evidence="8">
        <name>Mg(2+)</name>
        <dbReference type="ChEBI" id="CHEBI:18420"/>
    </cofactor>
    <text evidence="8">Binds 1 Mg(2+) ion per trimer.</text>
</comment>
<evidence type="ECO:0000256" key="7">
    <source>
        <dbReference type="PIRSR" id="PIRSR000699-1"/>
    </source>
</evidence>
<dbReference type="GO" id="GO:0009401">
    <property type="term" value="P:phosphoenolpyruvate-dependent sugar phosphotransferase system"/>
    <property type="evidence" value="ECO:0007669"/>
    <property type="project" value="UniProtKB-KW"/>
</dbReference>
<keyword evidence="5" id="KW-0808">Transferase</keyword>
<sequence>MKKEQLYDLSFQLILHSGNARSLAMEALQKAKKGEFHKASELIEAADGEFLKAHRFQTDLIQAEAKGDKYDIPVLLVHAQDHLMNALTVKDLTQEFIALYQKLN</sequence>
<dbReference type="SUPFAM" id="SSF46973">
    <property type="entry name" value="Enzyme IIa from lactose specific PTS, IIa-lac"/>
    <property type="match status" value="1"/>
</dbReference>
<dbReference type="InterPro" id="IPR036542">
    <property type="entry name" value="PTS_IIA_lac/cel_sf"/>
</dbReference>
<evidence type="ECO:0000256" key="5">
    <source>
        <dbReference type="ARBA" id="ARBA00022679"/>
    </source>
</evidence>
<evidence type="ECO:0000256" key="1">
    <source>
        <dbReference type="ARBA" id="ARBA00004496"/>
    </source>
</evidence>
<dbReference type="InterPro" id="IPR003188">
    <property type="entry name" value="PTS_IIA_lac/cel"/>
</dbReference>
<keyword evidence="4" id="KW-0762">Sugar transport</keyword>
<dbReference type="CDD" id="cd00215">
    <property type="entry name" value="PTS_IIA_lac"/>
    <property type="match status" value="1"/>
</dbReference>
<evidence type="ECO:0000256" key="4">
    <source>
        <dbReference type="ARBA" id="ARBA00022597"/>
    </source>
</evidence>
<dbReference type="Gene3D" id="1.20.58.80">
    <property type="entry name" value="Phosphotransferase system, lactose/cellobiose-type IIA subunit"/>
    <property type="match status" value="1"/>
</dbReference>
<gene>
    <name evidence="10" type="ORF">FZC76_13310</name>
</gene>
<evidence type="ECO:0000256" key="6">
    <source>
        <dbReference type="ARBA" id="ARBA00022683"/>
    </source>
</evidence>
<evidence type="ECO:0000313" key="11">
    <source>
        <dbReference type="Proteomes" id="UP000322524"/>
    </source>
</evidence>
<evidence type="ECO:0000313" key="10">
    <source>
        <dbReference type="EMBL" id="TYS67554.1"/>
    </source>
</evidence>
<keyword evidence="2" id="KW-0813">Transport</keyword>
<dbReference type="FunFam" id="1.20.58.80:FF:000001">
    <property type="entry name" value="PTS system, lactose-specific IIa component"/>
    <property type="match status" value="1"/>
</dbReference>
<feature type="active site" description="Tele-phosphohistidine intermediate" evidence="7">
    <location>
        <position position="78"/>
    </location>
</feature>
<keyword evidence="8" id="KW-0479">Metal-binding</keyword>
<keyword evidence="3" id="KW-0963">Cytoplasm</keyword>
<dbReference type="GO" id="GO:0046872">
    <property type="term" value="F:metal ion binding"/>
    <property type="evidence" value="ECO:0007669"/>
    <property type="project" value="UniProtKB-KW"/>
</dbReference>
<evidence type="ECO:0000256" key="8">
    <source>
        <dbReference type="PIRSR" id="PIRSR000699-2"/>
    </source>
</evidence>
<protein>
    <submittedName>
        <fullName evidence="10">PTS lactose/cellobiose transporter subunit IIA</fullName>
    </submittedName>
</protein>
<evidence type="ECO:0000256" key="9">
    <source>
        <dbReference type="PROSITE-ProRule" id="PRU00418"/>
    </source>
</evidence>
<accession>A0A5D4SZW2</accession>
<comment type="subcellular location">
    <subcellularLocation>
        <location evidence="1">Cytoplasm</location>
    </subcellularLocation>
</comment>
<name>A0A5D4SZW2_9BACI</name>
<keyword evidence="8" id="KW-0460">Magnesium</keyword>
<dbReference type="EMBL" id="VTEV01000005">
    <property type="protein sequence ID" value="TYS67554.1"/>
    <property type="molecule type" value="Genomic_DNA"/>
</dbReference>
<evidence type="ECO:0000256" key="3">
    <source>
        <dbReference type="ARBA" id="ARBA00022490"/>
    </source>
</evidence>
<evidence type="ECO:0000256" key="2">
    <source>
        <dbReference type="ARBA" id="ARBA00022448"/>
    </source>
</evidence>
<dbReference type="GO" id="GO:0016740">
    <property type="term" value="F:transferase activity"/>
    <property type="evidence" value="ECO:0007669"/>
    <property type="project" value="UniProtKB-KW"/>
</dbReference>
<proteinExistence type="predicted"/>
<organism evidence="10 11">
    <name type="scientific">Sutcliffiella horikoshii</name>
    <dbReference type="NCBI Taxonomy" id="79883"/>
    <lineage>
        <taxon>Bacteria</taxon>
        <taxon>Bacillati</taxon>
        <taxon>Bacillota</taxon>
        <taxon>Bacilli</taxon>
        <taxon>Bacillales</taxon>
        <taxon>Bacillaceae</taxon>
        <taxon>Sutcliffiella</taxon>
    </lineage>
</organism>
<dbReference type="AlphaFoldDB" id="A0A5D4SZW2"/>
<feature type="modified residue" description="Phosphohistidine; by HPr" evidence="9">
    <location>
        <position position="78"/>
    </location>
</feature>
<dbReference type="Pfam" id="PF02255">
    <property type="entry name" value="PTS_IIA"/>
    <property type="match status" value="1"/>
</dbReference>
<dbReference type="PANTHER" id="PTHR34382:SF7">
    <property type="entry name" value="PTS SYSTEM N,N'-DIACETYLCHITOBIOSE-SPECIFIC EIIA COMPONENT"/>
    <property type="match status" value="1"/>
</dbReference>
<dbReference type="RefSeq" id="WP_148988666.1">
    <property type="nucleotide sequence ID" value="NZ_VTEV01000005.1"/>
</dbReference>
<reference evidence="10 11" key="1">
    <citation type="submission" date="2019-08" db="EMBL/GenBank/DDBJ databases">
        <title>Bacillus genomes from the desert of Cuatro Cienegas, Coahuila.</title>
        <authorList>
            <person name="Olmedo-Alvarez G."/>
        </authorList>
    </citation>
    <scope>NUCLEOTIDE SEQUENCE [LARGE SCALE GENOMIC DNA]</scope>
    <source>
        <strain evidence="10 11">CH28_1T</strain>
    </source>
</reference>
<dbReference type="PANTHER" id="PTHR34382">
    <property type="entry name" value="PTS SYSTEM N,N'-DIACETYLCHITOBIOSE-SPECIFIC EIIA COMPONENT"/>
    <property type="match status" value="1"/>
</dbReference>
<dbReference type="PROSITE" id="PS51095">
    <property type="entry name" value="PTS_EIIA_TYPE_3"/>
    <property type="match status" value="1"/>
</dbReference>
<dbReference type="GO" id="GO:0005737">
    <property type="term" value="C:cytoplasm"/>
    <property type="evidence" value="ECO:0007669"/>
    <property type="project" value="UniProtKB-SubCell"/>
</dbReference>
<dbReference type="PIRSF" id="PIRSF000699">
    <property type="entry name" value="PTS_IILac_III"/>
    <property type="match status" value="1"/>
</dbReference>
<feature type="binding site" evidence="8">
    <location>
        <position position="81"/>
    </location>
    <ligand>
        <name>Mg(2+)</name>
        <dbReference type="ChEBI" id="CHEBI:18420"/>
        <note>ligand shared between all trimeric partners</note>
    </ligand>
</feature>
<dbReference type="OrthoDB" id="350602at2"/>
<comment type="caution">
    <text evidence="10">The sequence shown here is derived from an EMBL/GenBank/DDBJ whole genome shotgun (WGS) entry which is preliminary data.</text>
</comment>
<dbReference type="Proteomes" id="UP000322524">
    <property type="component" value="Unassembled WGS sequence"/>
</dbReference>